<dbReference type="GO" id="GO:0046872">
    <property type="term" value="F:metal ion binding"/>
    <property type="evidence" value="ECO:0007669"/>
    <property type="project" value="UniProtKB-KW"/>
</dbReference>
<evidence type="ECO:0000313" key="16">
    <source>
        <dbReference type="Proteomes" id="UP001055712"/>
    </source>
</evidence>
<dbReference type="Gene3D" id="3.40.570.10">
    <property type="entry name" value="Extracellular Endonuclease, subunit A"/>
    <property type="match status" value="1"/>
</dbReference>
<dbReference type="SMART" id="SM00892">
    <property type="entry name" value="Endonuclease_NS"/>
    <property type="match status" value="1"/>
</dbReference>
<keyword evidence="12" id="KW-0472">Membrane</keyword>
<dbReference type="InterPro" id="IPR044929">
    <property type="entry name" value="DNA/RNA_non-sp_Endonuclease_sf"/>
</dbReference>
<dbReference type="PROSITE" id="PS01070">
    <property type="entry name" value="NUCLEASE_NON_SPEC"/>
    <property type="match status" value="1"/>
</dbReference>
<sequence length="387" mass="42058">MAARHIMLGTVVGMGLGGAAAFLYVRRQQQPAARLPDGTEIRHQVFKHGMPVGDRLRVFTDYASSFDTRLRNPRWVLEHIDADKVASREGSRKGSGFVEDKGIERRFRSTLDHFRNSGYDRGHMAPAANHKRSQEAMDQTFILSNTSPQVGAGFNRDYWARFERFVQDLSRRCDDVWVVTGPLYLPQPAPGGAPGTYVMNHPMIGTPPQLMAVPTHFFKVVLGEFSGGRRAAVGAFVMPNAAIHPQVPLASFTVPISALEEVAGLRFFPGYLSDTRREAIDETALAVQRVGHAELQLLNPGHQPLLLPLPANSAQAVPAAAAGAVAAAALGGSLAVQPTDQRRSLGAVHVCEHTECRLSAEQLWENGGRPGSRKGKGELQRTKSAPP</sequence>
<evidence type="ECO:0000313" key="15">
    <source>
        <dbReference type="EMBL" id="KAI3428702.1"/>
    </source>
</evidence>
<evidence type="ECO:0000256" key="3">
    <source>
        <dbReference type="ARBA" id="ARBA00022722"/>
    </source>
</evidence>
<dbReference type="InterPro" id="IPR001604">
    <property type="entry name" value="Endo_G_ENPP1-like_dom"/>
</dbReference>
<dbReference type="CDD" id="cd00091">
    <property type="entry name" value="NUC"/>
    <property type="match status" value="1"/>
</dbReference>
<organism evidence="15 16">
    <name type="scientific">Chlorella vulgaris</name>
    <name type="common">Green alga</name>
    <dbReference type="NCBI Taxonomy" id="3077"/>
    <lineage>
        <taxon>Eukaryota</taxon>
        <taxon>Viridiplantae</taxon>
        <taxon>Chlorophyta</taxon>
        <taxon>core chlorophytes</taxon>
        <taxon>Trebouxiophyceae</taxon>
        <taxon>Chlorellales</taxon>
        <taxon>Chlorellaceae</taxon>
        <taxon>Chlorella clade</taxon>
        <taxon>Chlorella</taxon>
    </lineage>
</organism>
<feature type="region of interest" description="Disordered" evidence="11">
    <location>
        <begin position="362"/>
        <end position="387"/>
    </location>
</feature>
<proteinExistence type="inferred from homology"/>
<keyword evidence="6 10" id="KW-0378">Hydrolase</keyword>
<dbReference type="GO" id="GO:0005634">
    <property type="term" value="C:nucleus"/>
    <property type="evidence" value="ECO:0007669"/>
    <property type="project" value="TreeGrafter"/>
</dbReference>
<name>A0A9D4TLH2_CHLVU</name>
<reference evidence="15" key="1">
    <citation type="journal article" date="2019" name="Plant J.">
        <title>Chlorella vulgaris genome assembly and annotation reveals the molecular basis for metabolic acclimation to high light conditions.</title>
        <authorList>
            <person name="Cecchin M."/>
            <person name="Marcolungo L."/>
            <person name="Rossato M."/>
            <person name="Girolomoni L."/>
            <person name="Cosentino E."/>
            <person name="Cuine S."/>
            <person name="Li-Beisson Y."/>
            <person name="Delledonne M."/>
            <person name="Ballottari M."/>
        </authorList>
    </citation>
    <scope>NUCLEOTIDE SEQUENCE</scope>
    <source>
        <strain evidence="15">211/11P</strain>
    </source>
</reference>
<evidence type="ECO:0000256" key="7">
    <source>
        <dbReference type="ARBA" id="ARBA00022842"/>
    </source>
</evidence>
<keyword evidence="12" id="KW-0812">Transmembrane</keyword>
<evidence type="ECO:0000259" key="14">
    <source>
        <dbReference type="SMART" id="SM00892"/>
    </source>
</evidence>
<evidence type="ECO:0000256" key="12">
    <source>
        <dbReference type="SAM" id="Phobius"/>
    </source>
</evidence>
<protein>
    <recommendedName>
        <fullName evidence="10">Endonuclease</fullName>
        <ecNumber evidence="10">3.1.30.-</ecNumber>
    </recommendedName>
</protein>
<dbReference type="PANTHER" id="PTHR13966:SF5">
    <property type="entry name" value="ENDONUCLEASE G, MITOCHONDRIAL"/>
    <property type="match status" value="1"/>
</dbReference>
<dbReference type="Pfam" id="PF01223">
    <property type="entry name" value="Endonuclease_NS"/>
    <property type="match status" value="1"/>
</dbReference>
<evidence type="ECO:0000256" key="1">
    <source>
        <dbReference type="ARBA" id="ARBA00001946"/>
    </source>
</evidence>
<dbReference type="Proteomes" id="UP001055712">
    <property type="component" value="Unassembled WGS sequence"/>
</dbReference>
<dbReference type="GO" id="GO:0005743">
    <property type="term" value="C:mitochondrial inner membrane"/>
    <property type="evidence" value="ECO:0007669"/>
    <property type="project" value="TreeGrafter"/>
</dbReference>
<comment type="caution">
    <text evidence="15">The sequence shown here is derived from an EMBL/GenBank/DDBJ whole genome shotgun (WGS) entry which is preliminary data.</text>
</comment>
<dbReference type="InterPro" id="IPR020821">
    <property type="entry name" value="ENPP1-3/EXOG-like_nuc-like"/>
</dbReference>
<keyword evidence="4 9" id="KW-0479">Metal-binding</keyword>
<evidence type="ECO:0000256" key="8">
    <source>
        <dbReference type="PIRSR" id="PIRSR640255-1"/>
    </source>
</evidence>
<keyword evidence="16" id="KW-1185">Reference proteome</keyword>
<dbReference type="GO" id="GO:0000014">
    <property type="term" value="F:single-stranded DNA endodeoxyribonuclease activity"/>
    <property type="evidence" value="ECO:0007669"/>
    <property type="project" value="TreeGrafter"/>
</dbReference>
<dbReference type="EMBL" id="SIDB01000009">
    <property type="protein sequence ID" value="KAI3428702.1"/>
    <property type="molecule type" value="Genomic_DNA"/>
</dbReference>
<evidence type="ECO:0000259" key="13">
    <source>
        <dbReference type="SMART" id="SM00477"/>
    </source>
</evidence>
<keyword evidence="12" id="KW-1133">Transmembrane helix</keyword>
<dbReference type="EC" id="3.1.30.-" evidence="10"/>
<feature type="domain" description="ENPP1-3/EXOG-like endonuclease/phosphodiesterase" evidence="13">
    <location>
        <begin position="59"/>
        <end position="274"/>
    </location>
</feature>
<evidence type="ECO:0000256" key="10">
    <source>
        <dbReference type="RuleBase" id="RU366055"/>
    </source>
</evidence>
<feature type="binding site" evidence="9">
    <location>
        <position position="155"/>
    </location>
    <ligand>
        <name>Mg(2+)</name>
        <dbReference type="ChEBI" id="CHEBI:18420"/>
        <note>catalytic</note>
    </ligand>
</feature>
<feature type="transmembrane region" description="Helical" evidence="12">
    <location>
        <begin position="6"/>
        <end position="25"/>
    </location>
</feature>
<dbReference type="PANTHER" id="PTHR13966">
    <property type="entry name" value="ENDONUCLEASE RELATED"/>
    <property type="match status" value="1"/>
</dbReference>
<gene>
    <name evidence="15" type="ORF">D9Q98_007526</name>
</gene>
<comment type="similarity">
    <text evidence="2 10">Belongs to the DNA/RNA non-specific endonuclease family.</text>
</comment>
<comment type="cofactor">
    <cofactor evidence="1 10">
        <name>Mg(2+)</name>
        <dbReference type="ChEBI" id="CHEBI:18420"/>
    </cofactor>
</comment>
<dbReference type="OrthoDB" id="5418055at2759"/>
<evidence type="ECO:0000256" key="11">
    <source>
        <dbReference type="SAM" id="MobiDB-lite"/>
    </source>
</evidence>
<dbReference type="InterPro" id="IPR044925">
    <property type="entry name" value="His-Me_finger_sf"/>
</dbReference>
<keyword evidence="7" id="KW-0460">Magnesium</keyword>
<dbReference type="SUPFAM" id="SSF54060">
    <property type="entry name" value="His-Me finger endonucleases"/>
    <property type="match status" value="1"/>
</dbReference>
<dbReference type="GO" id="GO:0003676">
    <property type="term" value="F:nucleic acid binding"/>
    <property type="evidence" value="ECO:0007669"/>
    <property type="project" value="InterPro"/>
</dbReference>
<dbReference type="SMART" id="SM00477">
    <property type="entry name" value="NUC"/>
    <property type="match status" value="1"/>
</dbReference>
<evidence type="ECO:0000256" key="5">
    <source>
        <dbReference type="ARBA" id="ARBA00022759"/>
    </source>
</evidence>
<evidence type="ECO:0000256" key="9">
    <source>
        <dbReference type="PIRSR" id="PIRSR640255-2"/>
    </source>
</evidence>
<dbReference type="InterPro" id="IPR040255">
    <property type="entry name" value="Non-specific_endonuclease"/>
</dbReference>
<evidence type="ECO:0000256" key="4">
    <source>
        <dbReference type="ARBA" id="ARBA00022723"/>
    </source>
</evidence>
<dbReference type="InterPro" id="IPR018524">
    <property type="entry name" value="DNA/RNA_endonuclease_AS"/>
</dbReference>
<reference evidence="15" key="2">
    <citation type="submission" date="2020-11" db="EMBL/GenBank/DDBJ databases">
        <authorList>
            <person name="Cecchin M."/>
            <person name="Marcolungo L."/>
            <person name="Rossato M."/>
            <person name="Girolomoni L."/>
            <person name="Cosentino E."/>
            <person name="Cuine S."/>
            <person name="Li-Beisson Y."/>
            <person name="Delledonne M."/>
            <person name="Ballottari M."/>
        </authorList>
    </citation>
    <scope>NUCLEOTIDE SEQUENCE</scope>
    <source>
        <strain evidence="15">211/11P</strain>
        <tissue evidence="15">Whole cell</tissue>
    </source>
</reference>
<dbReference type="AlphaFoldDB" id="A0A9D4TLH2"/>
<keyword evidence="5 10" id="KW-0255">Endonuclease</keyword>
<evidence type="ECO:0000256" key="2">
    <source>
        <dbReference type="ARBA" id="ARBA00010052"/>
    </source>
</evidence>
<accession>A0A9D4TLH2</accession>
<feature type="domain" description="DNA/RNA non-specific endonuclease/pyrophosphatase/phosphodiesterase" evidence="14">
    <location>
        <begin position="58"/>
        <end position="274"/>
    </location>
</feature>
<keyword evidence="3 10" id="KW-0540">Nuclease</keyword>
<feature type="active site" description="Proton acceptor" evidence="8">
    <location>
        <position position="123"/>
    </location>
</feature>
<evidence type="ECO:0000256" key="6">
    <source>
        <dbReference type="ARBA" id="ARBA00022801"/>
    </source>
</evidence>
<dbReference type="GO" id="GO:0004521">
    <property type="term" value="F:RNA endonuclease activity"/>
    <property type="evidence" value="ECO:0007669"/>
    <property type="project" value="TreeGrafter"/>
</dbReference>